<feature type="compositionally biased region" description="Pro residues" evidence="1">
    <location>
        <begin position="507"/>
        <end position="516"/>
    </location>
</feature>
<feature type="region of interest" description="Disordered" evidence="1">
    <location>
        <begin position="570"/>
        <end position="648"/>
    </location>
</feature>
<feature type="region of interest" description="Disordered" evidence="1">
    <location>
        <begin position="333"/>
        <end position="365"/>
    </location>
</feature>
<evidence type="ECO:0000256" key="1">
    <source>
        <dbReference type="SAM" id="MobiDB-lite"/>
    </source>
</evidence>
<feature type="compositionally biased region" description="Basic and acidic residues" evidence="1">
    <location>
        <begin position="490"/>
        <end position="501"/>
    </location>
</feature>
<feature type="region of interest" description="Disordered" evidence="1">
    <location>
        <begin position="145"/>
        <end position="164"/>
    </location>
</feature>
<proteinExistence type="predicted"/>
<feature type="region of interest" description="Disordered" evidence="1">
    <location>
        <begin position="207"/>
        <end position="237"/>
    </location>
</feature>
<dbReference type="EMBL" id="GBYB01000833">
    <property type="protein sequence ID" value="JAG70600.1"/>
    <property type="molecule type" value="Transcribed_RNA"/>
</dbReference>
<feature type="region of interest" description="Disordered" evidence="1">
    <location>
        <begin position="445"/>
        <end position="467"/>
    </location>
</feature>
<sequence>MQLQQRRASGGLSGRCPDCGKKREDAVSYTIEDLDAVDGVPLESNFPGQVCTCDENATAVRTPEPSPSYRRPHPDLHKYRSVEMSRWSGNYLAPDDATVCHLYTTDDAIWGLQHAGEDTEYRWEMHTSRTDIDLNRKTKCSCHDLTPEEKRHPGRGDLKKHHSAETDKWSLRADALGSEHHDLRKHLSDASGMARELGQQPMGKTLQVPEVMPNPKPRCTCPKPKFLTPSPPADKRSQRFADQENKVMFSKSLTPEESLPVPEKKPELKKTASEDVRVPLPRRERGRLVQQRAIEKSSIKKWEPKEKVVSPVEERKAQRSKWAGMTHFSLQPEKKEIKYGDPKSKSLKERQRYSVRRSLSPEPDPRGIVRVDSRIVKRLISPDITITSDAKWAPYEGYSPLPNVGIRKREPKHIREIKWTPYDGSASELSILEVPEEAIAADDYHITPTCHPPPRAPSMKEEDDEDERARWRFLNQVSPFPIYQGAWKEISPERTPPKTPEDLEPPIWTPMEPPATPVKRRKPSLIVEPIPVPVKLGKESRKEKKRLKKAESAVARETTLRLAPPTVIIRASSEDQQKARQRPLLTRSKALLEVPRKGIDITKRSHSEEVPRHRGHETHHGPSRARSEESSMYPWNDDGEVRQYVTTV</sequence>
<name>A0A0C9PIQ9_9HYME</name>
<protein>
    <submittedName>
        <fullName evidence="2">Klf3 protein</fullName>
    </submittedName>
</protein>
<feature type="compositionally biased region" description="Basic and acidic residues" evidence="1">
    <location>
        <begin position="262"/>
        <end position="273"/>
    </location>
</feature>
<accession>A0A0C9PIQ9</accession>
<feature type="region of interest" description="Disordered" evidence="1">
    <location>
        <begin position="490"/>
        <end position="522"/>
    </location>
</feature>
<organism evidence="2">
    <name type="scientific">Fopius arisanus</name>
    <dbReference type="NCBI Taxonomy" id="64838"/>
    <lineage>
        <taxon>Eukaryota</taxon>
        <taxon>Metazoa</taxon>
        <taxon>Ecdysozoa</taxon>
        <taxon>Arthropoda</taxon>
        <taxon>Hexapoda</taxon>
        <taxon>Insecta</taxon>
        <taxon>Pterygota</taxon>
        <taxon>Neoptera</taxon>
        <taxon>Endopterygota</taxon>
        <taxon>Hymenoptera</taxon>
        <taxon>Apocrita</taxon>
        <taxon>Ichneumonoidea</taxon>
        <taxon>Braconidae</taxon>
        <taxon>Opiinae</taxon>
        <taxon>Fopius</taxon>
    </lineage>
</organism>
<evidence type="ECO:0000313" key="2">
    <source>
        <dbReference type="EMBL" id="JAG70600.1"/>
    </source>
</evidence>
<dbReference type="AlphaFoldDB" id="A0A0C9PIQ9"/>
<gene>
    <name evidence="2" type="primary">Klf3</name>
    <name evidence="2" type="ORF">g.45923</name>
</gene>
<feature type="region of interest" description="Disordered" evidence="1">
    <location>
        <begin position="249"/>
        <end position="273"/>
    </location>
</feature>
<feature type="compositionally biased region" description="Basic residues" evidence="1">
    <location>
        <begin position="613"/>
        <end position="623"/>
    </location>
</feature>
<feature type="compositionally biased region" description="Basic and acidic residues" evidence="1">
    <location>
        <begin position="333"/>
        <end position="352"/>
    </location>
</feature>
<feature type="region of interest" description="Disordered" evidence="1">
    <location>
        <begin position="537"/>
        <end position="558"/>
    </location>
</feature>
<reference evidence="2" key="1">
    <citation type="submission" date="2015-01" db="EMBL/GenBank/DDBJ databases">
        <title>Transcriptome Assembly of Fopius arisanus.</title>
        <authorList>
            <person name="Geib S."/>
        </authorList>
    </citation>
    <scope>NUCLEOTIDE SEQUENCE</scope>
</reference>
<feature type="compositionally biased region" description="Basic and acidic residues" evidence="1">
    <location>
        <begin position="594"/>
        <end position="612"/>
    </location>
</feature>